<sequence length="99" mass="10860">MVSQKGLQWSPLGIQSRKFRGINKAILIEALAGREAVQLSLEKGFTSIALEGNSQSIINMLSGHRMVDQSVAMVVQDILNLCHGFSKVLFRLLCPSGFE</sequence>
<dbReference type="Proteomes" id="UP001060215">
    <property type="component" value="Chromosome 4"/>
</dbReference>
<dbReference type="EMBL" id="CM045761">
    <property type="protein sequence ID" value="KAI8013880.1"/>
    <property type="molecule type" value="Genomic_DNA"/>
</dbReference>
<accession>A0ACC0HL07</accession>
<gene>
    <name evidence="1" type="ORF">LOK49_LG05G02796</name>
</gene>
<evidence type="ECO:0000313" key="1">
    <source>
        <dbReference type="EMBL" id="KAI8013880.1"/>
    </source>
</evidence>
<name>A0ACC0HL07_9ERIC</name>
<reference evidence="1 2" key="1">
    <citation type="journal article" date="2022" name="Plant J.">
        <title>Chromosome-level genome of Camellia lanceoleosa provides a valuable resource for understanding genome evolution and self-incompatibility.</title>
        <authorList>
            <person name="Gong W."/>
            <person name="Xiao S."/>
            <person name="Wang L."/>
            <person name="Liao Z."/>
            <person name="Chang Y."/>
            <person name="Mo W."/>
            <person name="Hu G."/>
            <person name="Li W."/>
            <person name="Zhao G."/>
            <person name="Zhu H."/>
            <person name="Hu X."/>
            <person name="Ji K."/>
            <person name="Xiang X."/>
            <person name="Song Q."/>
            <person name="Yuan D."/>
            <person name="Jin S."/>
            <person name="Zhang L."/>
        </authorList>
    </citation>
    <scope>NUCLEOTIDE SEQUENCE [LARGE SCALE GENOMIC DNA]</scope>
    <source>
        <strain evidence="1">SQ_2022a</strain>
    </source>
</reference>
<keyword evidence="2" id="KW-1185">Reference proteome</keyword>
<protein>
    <submittedName>
        <fullName evidence="1">Uncharacterized protein</fullName>
    </submittedName>
</protein>
<comment type="caution">
    <text evidence="1">The sequence shown here is derived from an EMBL/GenBank/DDBJ whole genome shotgun (WGS) entry which is preliminary data.</text>
</comment>
<proteinExistence type="predicted"/>
<organism evidence="1 2">
    <name type="scientific">Camellia lanceoleosa</name>
    <dbReference type="NCBI Taxonomy" id="1840588"/>
    <lineage>
        <taxon>Eukaryota</taxon>
        <taxon>Viridiplantae</taxon>
        <taxon>Streptophyta</taxon>
        <taxon>Embryophyta</taxon>
        <taxon>Tracheophyta</taxon>
        <taxon>Spermatophyta</taxon>
        <taxon>Magnoliopsida</taxon>
        <taxon>eudicotyledons</taxon>
        <taxon>Gunneridae</taxon>
        <taxon>Pentapetalae</taxon>
        <taxon>asterids</taxon>
        <taxon>Ericales</taxon>
        <taxon>Theaceae</taxon>
        <taxon>Camellia</taxon>
    </lineage>
</organism>
<evidence type="ECO:0000313" key="2">
    <source>
        <dbReference type="Proteomes" id="UP001060215"/>
    </source>
</evidence>